<sequence length="725" mass="83013">MTKIKYELVPSEEQEPNEMKKPLNCIVKILFVVLALFTLVIYTLSGANNSLKSNADPFSPWKSMRLPLGWINNPGDLSSPLDAKHKTRSLSTVKQTESTEATYSKVTGTESTTEDQAEITTIAHTDEVVESSTSSPAIGAPKTETLYALEENGKKYFVNSPQCQMSHPNPFASNIQHIYKKHSYIVCDKSRDMITVNYNVTDSTYRLHKNENSSCCFKQILRAGTSANADHKYKLGPCVEFQQDFLVPTEVSAMITYCRRPPFDKVSQKDAFSFVHPRKDQIKNPTTLHRRRPSVLLWGIDSISRMNLELTMPRMFEYLNNQHWFELQGYNKMGDNTFPNLMAVLTGFNKTYANARCHPEKVRGLDACPFIWKDFKDKGYTTAFAEDWSKFSTFDYSSRGFFNPPTDVYGRPLVLAVEKELTTFQRGQMPYCLGRKPASEYIYDMGVQFTMVNRNSTFFGMFWTNTFSHNDFSMPSAMDERMVKYMRTLDKNGIMDNTIIIFFSDHGTRFGPLRNLDSGFVEERLPFIYIRVPRWIREKYPKLLRNLQMNKNRLTSPYDIHATLRHILELDTPKDKLPRPDGCSSCHSVFEEVDWSRNCSQAGIEEHWCACNSFSDVPTTDPSARSMSTQLVEAINKYVASKKGTERCSRLKLNRISSVQRRGSSNRYLIQLKAQPGDALFEATVDWDASAQRIPAQMPSISRLDTYAAKSRCSSVKETKKYCIC</sequence>
<keyword evidence="1" id="KW-0472">Membrane</keyword>
<dbReference type="SUPFAM" id="SSF53649">
    <property type="entry name" value="Alkaline phosphatase-like"/>
    <property type="match status" value="1"/>
</dbReference>
<dbReference type="FunFam" id="3.40.720.10:FF:000017">
    <property type="entry name" value="Predicted protein"/>
    <property type="match status" value="1"/>
</dbReference>
<organism evidence="2 3">
    <name type="scientific">Drosophila mauritiana</name>
    <name type="common">Fruit fly</name>
    <dbReference type="NCBI Taxonomy" id="7226"/>
    <lineage>
        <taxon>Eukaryota</taxon>
        <taxon>Metazoa</taxon>
        <taxon>Ecdysozoa</taxon>
        <taxon>Arthropoda</taxon>
        <taxon>Hexapoda</taxon>
        <taxon>Insecta</taxon>
        <taxon>Pterygota</taxon>
        <taxon>Neoptera</taxon>
        <taxon>Endopterygota</taxon>
        <taxon>Diptera</taxon>
        <taxon>Brachycera</taxon>
        <taxon>Muscomorpha</taxon>
        <taxon>Ephydroidea</taxon>
        <taxon>Drosophilidae</taxon>
        <taxon>Drosophila</taxon>
        <taxon>Sophophora</taxon>
    </lineage>
</organism>
<evidence type="ECO:0000256" key="1">
    <source>
        <dbReference type="SAM" id="Phobius"/>
    </source>
</evidence>
<dbReference type="Proteomes" id="UP000515162">
    <property type="component" value="Chromosome 3R"/>
</dbReference>
<dbReference type="PANTHER" id="PTHR10974">
    <property type="entry name" value="FI08016P-RELATED"/>
    <property type="match status" value="1"/>
</dbReference>
<dbReference type="InterPro" id="IPR017850">
    <property type="entry name" value="Alkaline_phosphatase_core_sf"/>
</dbReference>
<dbReference type="GO" id="GO:0005615">
    <property type="term" value="C:extracellular space"/>
    <property type="evidence" value="ECO:0007669"/>
    <property type="project" value="TreeGrafter"/>
</dbReference>
<dbReference type="CDD" id="cd16021">
    <property type="entry name" value="ALP_like"/>
    <property type="match status" value="1"/>
</dbReference>
<protein>
    <submittedName>
        <fullName evidence="3">Uncharacterized protein LOC117144982</fullName>
    </submittedName>
</protein>
<feature type="transmembrane region" description="Helical" evidence="1">
    <location>
        <begin position="25"/>
        <end position="44"/>
    </location>
</feature>
<keyword evidence="2" id="KW-1185">Reference proteome</keyword>
<dbReference type="Pfam" id="PF02995">
    <property type="entry name" value="DUF229"/>
    <property type="match status" value="1"/>
</dbReference>
<proteinExistence type="predicted"/>
<dbReference type="AlphaFoldDB" id="A0A6P8KEH1"/>
<dbReference type="InterPro" id="IPR004245">
    <property type="entry name" value="DUF229"/>
</dbReference>
<keyword evidence="1" id="KW-1133">Transmembrane helix</keyword>
<dbReference type="GeneID" id="117144982"/>
<evidence type="ECO:0000313" key="3">
    <source>
        <dbReference type="RefSeq" id="XP_033166342.1"/>
    </source>
</evidence>
<dbReference type="PANTHER" id="PTHR10974:SF9">
    <property type="entry name" value="DUF229 DOMAIN CONTAINING PROTEIN-RELATED"/>
    <property type="match status" value="1"/>
</dbReference>
<gene>
    <name evidence="3" type="primary">LOC117144982</name>
</gene>
<reference evidence="3" key="1">
    <citation type="submission" date="2025-08" db="UniProtKB">
        <authorList>
            <consortium name="RefSeq"/>
        </authorList>
    </citation>
    <scope>IDENTIFICATION</scope>
    <source>
        <strain evidence="3">Mau12</strain>
        <tissue evidence="3">Whole Body</tissue>
    </source>
</reference>
<dbReference type="RefSeq" id="XP_033166342.1">
    <property type="nucleotide sequence ID" value="XM_033310451.1"/>
</dbReference>
<evidence type="ECO:0000313" key="2">
    <source>
        <dbReference type="Proteomes" id="UP000515162"/>
    </source>
</evidence>
<accession>A0A6P8KEH1</accession>
<name>A0A6P8KEH1_DROMA</name>
<keyword evidence="1" id="KW-0812">Transmembrane</keyword>
<dbReference type="Gene3D" id="3.40.720.10">
    <property type="entry name" value="Alkaline Phosphatase, subunit A"/>
    <property type="match status" value="1"/>
</dbReference>